<keyword evidence="11" id="KW-0753">Steroid metabolism</keyword>
<evidence type="ECO:0000313" key="14">
    <source>
        <dbReference type="Proteomes" id="UP000886885"/>
    </source>
</evidence>
<dbReference type="InterPro" id="IPR016005">
    <property type="entry name" value="Erg8"/>
</dbReference>
<sequence length="620" mass="67471">MAEFNIANLKEASLAMAVVASAPGKVLMTGGYLILERPNAGVVLSTNARFYAIVKPLYEEMKPDSWAWAWTDVRLTSPQLSRESMYKLSLKNLMLQCVSSRQVLFESRNPFVEQAVPYAIAAAHALFDKDKKDALHKLLLQGLDITILGCNDFYSYRNQIEARGLPLTPESLAALPPFTSITFNAEEENGQNCKPEVAKTGLGSSAAMTTAVIAALLHYLGVVDLSPLSKNEGSADLDVVHIIAQTAHCIAQGKIGSGFDVSSAVYGSHRYVRFSPDDALNGTPLQEVMAAILKGKWDHERTKFSLPPSMNLVSILTYTIDVSLHLLGEPGTGGSSTPSMVGAVKRWQKSDPAKAQETWRKLSEANSKLEIQFNILSKLAEENWNAYKCVLDICSKQRSPTAVILQSCSRNSVKDSYTSFILFVDNDVQAANYFVYAVKWIEQSTEPSEEAVVKALLGARSAMVEIRNLMRQMGEAAGVPVVLTSYSDFTNVLCYNRTANVFFSFGYSPERYIDLPAMPCNGLTLYGFCKLNIEPESQTRLLDATMDMEGVLLAGVPGAGGFDAVFAVTLGDSGSNVTKAWSSLNVLALLVREDPHGVSLETGDPITKEITAAVSAVHIE</sequence>
<proteinExistence type="inferred from homology"/>
<dbReference type="FunFam" id="3.30.230.10:FF:000069">
    <property type="entry name" value="Probable phosphomevalonate kinase"/>
    <property type="match status" value="1"/>
</dbReference>
<keyword evidence="4" id="KW-0444">Lipid biosynthesis</keyword>
<name>A0A8X8A4C9_POPTO</name>
<dbReference type="EC" id="2.7.4.2" evidence="3"/>
<evidence type="ECO:0000256" key="10">
    <source>
        <dbReference type="ARBA" id="ARBA00023098"/>
    </source>
</evidence>
<evidence type="ECO:0000256" key="7">
    <source>
        <dbReference type="ARBA" id="ARBA00022777"/>
    </source>
</evidence>
<dbReference type="PANTHER" id="PTHR31814:SF2">
    <property type="entry name" value="PHOSPHOMEVALONATE KINASE"/>
    <property type="match status" value="1"/>
</dbReference>
<keyword evidence="9" id="KW-0752">Steroid biosynthesis</keyword>
<dbReference type="EMBL" id="JAAWWB010000005">
    <property type="protein sequence ID" value="KAG6782543.1"/>
    <property type="molecule type" value="Genomic_DNA"/>
</dbReference>
<reference evidence="13" key="1">
    <citation type="journal article" date="2020" name="bioRxiv">
        <title>Hybrid origin of Populus tomentosa Carr. identified through genome sequencing and phylogenomic analysis.</title>
        <authorList>
            <person name="An X."/>
            <person name="Gao K."/>
            <person name="Chen Z."/>
            <person name="Li J."/>
            <person name="Yang X."/>
            <person name="Yang X."/>
            <person name="Zhou J."/>
            <person name="Guo T."/>
            <person name="Zhao T."/>
            <person name="Huang S."/>
            <person name="Miao D."/>
            <person name="Khan W.U."/>
            <person name="Rao P."/>
            <person name="Ye M."/>
            <person name="Lei B."/>
            <person name="Liao W."/>
            <person name="Wang J."/>
            <person name="Ji L."/>
            <person name="Li Y."/>
            <person name="Guo B."/>
            <person name="Mustafa N.S."/>
            <person name="Li S."/>
            <person name="Yun Q."/>
            <person name="Keller S.R."/>
            <person name="Mao J."/>
            <person name="Zhang R."/>
            <person name="Strauss S.H."/>
        </authorList>
    </citation>
    <scope>NUCLEOTIDE SEQUENCE</scope>
    <source>
        <strain evidence="13">GM15</strain>
        <tissue evidence="13">Leaf</tissue>
    </source>
</reference>
<dbReference type="GO" id="GO:0005524">
    <property type="term" value="F:ATP binding"/>
    <property type="evidence" value="ECO:0007669"/>
    <property type="project" value="UniProtKB-KW"/>
</dbReference>
<dbReference type="GO" id="GO:0019287">
    <property type="term" value="P:isopentenyl diphosphate biosynthetic process, mevalonate pathway"/>
    <property type="evidence" value="ECO:0007669"/>
    <property type="project" value="TreeGrafter"/>
</dbReference>
<keyword evidence="14" id="KW-1185">Reference proteome</keyword>
<keyword evidence="7" id="KW-0418">Kinase</keyword>
<evidence type="ECO:0000256" key="5">
    <source>
        <dbReference type="ARBA" id="ARBA00022679"/>
    </source>
</evidence>
<evidence type="ECO:0000256" key="3">
    <source>
        <dbReference type="ARBA" id="ARBA00012958"/>
    </source>
</evidence>
<dbReference type="InterPro" id="IPR035102">
    <property type="entry name" value="Phosphomevalonate_kinase"/>
</dbReference>
<evidence type="ECO:0000256" key="11">
    <source>
        <dbReference type="ARBA" id="ARBA00023221"/>
    </source>
</evidence>
<evidence type="ECO:0000256" key="6">
    <source>
        <dbReference type="ARBA" id="ARBA00022741"/>
    </source>
</evidence>
<keyword evidence="8" id="KW-0067">ATP-binding</keyword>
<evidence type="ECO:0000256" key="8">
    <source>
        <dbReference type="ARBA" id="ARBA00022840"/>
    </source>
</evidence>
<keyword evidence="6" id="KW-0547">Nucleotide-binding</keyword>
<evidence type="ECO:0000313" key="13">
    <source>
        <dbReference type="EMBL" id="KAG6782543.1"/>
    </source>
</evidence>
<protein>
    <recommendedName>
        <fullName evidence="3">phosphomevalonate kinase</fullName>
        <ecNumber evidence="3">2.7.4.2</ecNumber>
    </recommendedName>
</protein>
<dbReference type="OrthoDB" id="10262935at2759"/>
<dbReference type="InterPro" id="IPR006204">
    <property type="entry name" value="GHMP_kinase_N_dom"/>
</dbReference>
<keyword evidence="10" id="KW-0443">Lipid metabolism</keyword>
<keyword evidence="5" id="KW-0808">Transferase</keyword>
<evidence type="ECO:0000256" key="2">
    <source>
        <dbReference type="ARBA" id="ARBA00006495"/>
    </source>
</evidence>
<feature type="domain" description="GHMP kinase N-terminal" evidence="12">
    <location>
        <begin position="199"/>
        <end position="267"/>
    </location>
</feature>
<dbReference type="NCBIfam" id="TIGR01219">
    <property type="entry name" value="Pmev_kin_ERG8"/>
    <property type="match status" value="1"/>
</dbReference>
<dbReference type="AlphaFoldDB" id="A0A8X8A4C9"/>
<evidence type="ECO:0000256" key="9">
    <source>
        <dbReference type="ARBA" id="ARBA00022955"/>
    </source>
</evidence>
<dbReference type="GO" id="GO:0004631">
    <property type="term" value="F:phosphomevalonate kinase activity"/>
    <property type="evidence" value="ECO:0007669"/>
    <property type="project" value="UniProtKB-EC"/>
</dbReference>
<evidence type="ECO:0000256" key="4">
    <source>
        <dbReference type="ARBA" id="ARBA00022516"/>
    </source>
</evidence>
<comment type="pathway">
    <text evidence="1">Isoprenoid biosynthesis; isopentenyl diphosphate biosynthesis via mevalonate pathway; isopentenyl diphosphate from (R)-mevalonate: step 2/3.</text>
</comment>
<comment type="similarity">
    <text evidence="2">Belongs to the GHMP kinase family. Mevalonate kinase subfamily.</text>
</comment>
<evidence type="ECO:0000259" key="12">
    <source>
        <dbReference type="Pfam" id="PF00288"/>
    </source>
</evidence>
<dbReference type="Pfam" id="PF00288">
    <property type="entry name" value="GHMP_kinases_N"/>
    <property type="match status" value="1"/>
</dbReference>
<organism evidence="13 14">
    <name type="scientific">Populus tomentosa</name>
    <name type="common">Chinese white poplar</name>
    <dbReference type="NCBI Taxonomy" id="118781"/>
    <lineage>
        <taxon>Eukaryota</taxon>
        <taxon>Viridiplantae</taxon>
        <taxon>Streptophyta</taxon>
        <taxon>Embryophyta</taxon>
        <taxon>Tracheophyta</taxon>
        <taxon>Spermatophyta</taxon>
        <taxon>Magnoliopsida</taxon>
        <taxon>eudicotyledons</taxon>
        <taxon>Gunneridae</taxon>
        <taxon>Pentapetalae</taxon>
        <taxon>rosids</taxon>
        <taxon>fabids</taxon>
        <taxon>Malpighiales</taxon>
        <taxon>Salicaceae</taxon>
        <taxon>Saliceae</taxon>
        <taxon>Populus</taxon>
    </lineage>
</organism>
<dbReference type="GO" id="GO:0010142">
    <property type="term" value="P:farnesyl diphosphate biosynthetic process, mevalonate pathway"/>
    <property type="evidence" value="ECO:0007669"/>
    <property type="project" value="TreeGrafter"/>
</dbReference>
<comment type="caution">
    <text evidence="13">The sequence shown here is derived from an EMBL/GenBank/DDBJ whole genome shotgun (WGS) entry which is preliminary data.</text>
</comment>
<gene>
    <name evidence="13" type="ORF">POTOM_011953</name>
</gene>
<dbReference type="PANTHER" id="PTHR31814">
    <property type="match status" value="1"/>
</dbReference>
<dbReference type="GO" id="GO:0005777">
    <property type="term" value="C:peroxisome"/>
    <property type="evidence" value="ECO:0007669"/>
    <property type="project" value="TreeGrafter"/>
</dbReference>
<dbReference type="Proteomes" id="UP000886885">
    <property type="component" value="Chromosome 3A"/>
</dbReference>
<dbReference type="GO" id="GO:0006694">
    <property type="term" value="P:steroid biosynthetic process"/>
    <property type="evidence" value="ECO:0007669"/>
    <property type="project" value="UniProtKB-KW"/>
</dbReference>
<accession>A0A8X8A4C9</accession>
<evidence type="ECO:0000256" key="1">
    <source>
        <dbReference type="ARBA" id="ARBA00005017"/>
    </source>
</evidence>